<keyword evidence="3" id="KW-1185">Reference proteome</keyword>
<dbReference type="InterPro" id="IPR039196">
    <property type="entry name" value="Fmc1"/>
</dbReference>
<dbReference type="EMBL" id="JAPDMZ010000002">
    <property type="protein sequence ID" value="KAK0557912.1"/>
    <property type="molecule type" value="Genomic_DNA"/>
</dbReference>
<accession>A0AAN6H1D0</accession>
<organism evidence="2 3">
    <name type="scientific">Tilletia horrida</name>
    <dbReference type="NCBI Taxonomy" id="155126"/>
    <lineage>
        <taxon>Eukaryota</taxon>
        <taxon>Fungi</taxon>
        <taxon>Dikarya</taxon>
        <taxon>Basidiomycota</taxon>
        <taxon>Ustilaginomycotina</taxon>
        <taxon>Exobasidiomycetes</taxon>
        <taxon>Tilletiales</taxon>
        <taxon>Tilletiaceae</taxon>
        <taxon>Tilletia</taxon>
    </lineage>
</organism>
<comment type="caution">
    <text evidence="2">The sequence shown here is derived from an EMBL/GenBank/DDBJ whole genome shotgun (WGS) entry which is preliminary data.</text>
</comment>
<dbReference type="PANTHER" id="PTHR28015:SF1">
    <property type="entry name" value="ATP SYNTHASE ASSEMBLY FACTOR FMC1, MITOCHONDRIAL"/>
    <property type="match status" value="1"/>
</dbReference>
<evidence type="ECO:0000313" key="3">
    <source>
        <dbReference type="Proteomes" id="UP001176517"/>
    </source>
</evidence>
<dbReference type="Pfam" id="PF13233">
    <property type="entry name" value="Complex1_LYR_2"/>
    <property type="match status" value="1"/>
</dbReference>
<feature type="compositionally biased region" description="Pro residues" evidence="1">
    <location>
        <begin position="200"/>
        <end position="210"/>
    </location>
</feature>
<dbReference type="GO" id="GO:0033615">
    <property type="term" value="P:mitochondrial proton-transporting ATP synthase complex assembly"/>
    <property type="evidence" value="ECO:0007669"/>
    <property type="project" value="InterPro"/>
</dbReference>
<feature type="region of interest" description="Disordered" evidence="1">
    <location>
        <begin position="180"/>
        <end position="210"/>
    </location>
</feature>
<dbReference type="AlphaFoldDB" id="A0AAN6H1D0"/>
<dbReference type="Proteomes" id="UP001176517">
    <property type="component" value="Unassembled WGS sequence"/>
</dbReference>
<name>A0AAN6H1D0_9BASI</name>
<dbReference type="PANTHER" id="PTHR28015">
    <property type="entry name" value="ATP SYNTHASE ASSEMBLY FACTOR FMC1, MITOCHONDRIAL"/>
    <property type="match status" value="1"/>
</dbReference>
<dbReference type="GO" id="GO:0005759">
    <property type="term" value="C:mitochondrial matrix"/>
    <property type="evidence" value="ECO:0007669"/>
    <property type="project" value="TreeGrafter"/>
</dbReference>
<reference evidence="2" key="1">
    <citation type="journal article" date="2023" name="PhytoFront">
        <title>Draft Genome Resources of Seven Strains of Tilletia horrida, Causal Agent of Kernel Smut of Rice.</title>
        <authorList>
            <person name="Khanal S."/>
            <person name="Antony Babu S."/>
            <person name="Zhou X.G."/>
        </authorList>
    </citation>
    <scope>NUCLEOTIDE SEQUENCE</scope>
    <source>
        <strain evidence="2">TX6</strain>
    </source>
</reference>
<evidence type="ECO:0000313" key="2">
    <source>
        <dbReference type="EMBL" id="KAK0557912.1"/>
    </source>
</evidence>
<protein>
    <submittedName>
        <fullName evidence="2">Uncharacterized protein</fullName>
    </submittedName>
</protein>
<gene>
    <name evidence="2" type="ORF">OC846_000207</name>
</gene>
<proteinExistence type="predicted"/>
<evidence type="ECO:0000256" key="1">
    <source>
        <dbReference type="SAM" id="MobiDB-lite"/>
    </source>
</evidence>
<sequence length="210" mass="22350">MSTAATSFTHYGSSPRVLYRAILRELRKSALSPEATSSSSLREVAGTASSSTDLIASAQSELAASRAGASAEVSASITRRPPPAFLLSPVLPFVRQALRKGSDPAAQGEQDRRTSIRDLADVELFMRSKRIHGELLLRYNPTHGMSEQERVKATARRVGLDVPLEYDPNTADEAGAMAAATLASGSEDGASAQQKKPYTGPLPPPKLDDD</sequence>